<evidence type="ECO:0000256" key="4">
    <source>
        <dbReference type="ARBA" id="ARBA00022737"/>
    </source>
</evidence>
<dbReference type="SUPFAM" id="SSF57938">
    <property type="entry name" value="DnaJ/Hsp40 cysteine-rich domain"/>
    <property type="match status" value="1"/>
</dbReference>
<dbReference type="GO" id="GO:0031072">
    <property type="term" value="F:heat shock protein binding"/>
    <property type="evidence" value="ECO:0007669"/>
    <property type="project" value="InterPro"/>
</dbReference>
<evidence type="ECO:0000313" key="16">
    <source>
        <dbReference type="EMBL" id="KDR52245.1"/>
    </source>
</evidence>
<dbReference type="Gene3D" id="2.60.260.20">
    <property type="entry name" value="Urease metallochaperone UreE, N-terminal domain"/>
    <property type="match status" value="2"/>
</dbReference>
<evidence type="ECO:0000256" key="13">
    <source>
        <dbReference type="PROSITE-ProRule" id="PRU00546"/>
    </source>
</evidence>
<comment type="domain">
    <text evidence="12">The J domain is necessary and sufficient to stimulate DnaK ATPase activity. Zinc center 1 plays an important role in the autonomous, DnaK-independent chaperone activity of DnaJ. Zinc center 2 is essential for interaction with DnaK and for DnaJ activity.</text>
</comment>
<dbReference type="GO" id="GO:0006260">
    <property type="term" value="P:DNA replication"/>
    <property type="evidence" value="ECO:0007669"/>
    <property type="project" value="UniProtKB-KW"/>
</dbReference>
<dbReference type="NCBIfam" id="NF008035">
    <property type="entry name" value="PRK10767.1"/>
    <property type="match status" value="1"/>
</dbReference>
<dbReference type="Gene3D" id="1.10.287.110">
    <property type="entry name" value="DnaJ domain"/>
    <property type="match status" value="1"/>
</dbReference>
<evidence type="ECO:0000256" key="7">
    <source>
        <dbReference type="ARBA" id="ARBA00023016"/>
    </source>
</evidence>
<dbReference type="FunFam" id="2.10.230.10:FF:000002">
    <property type="entry name" value="Molecular chaperone DnaJ"/>
    <property type="match status" value="1"/>
</dbReference>
<name>A0A069QHJ1_HOYLO</name>
<evidence type="ECO:0000256" key="8">
    <source>
        <dbReference type="ARBA" id="ARBA00023186"/>
    </source>
</evidence>
<feature type="binding site" evidence="12">
    <location>
        <position position="178"/>
    </location>
    <ligand>
        <name>Zn(2+)</name>
        <dbReference type="ChEBI" id="CHEBI:29105"/>
        <label>2</label>
    </ligand>
</feature>
<evidence type="ECO:0000256" key="9">
    <source>
        <dbReference type="ARBA" id="ARBA00053423"/>
    </source>
</evidence>
<gene>
    <name evidence="12" type="primary">dnaJ</name>
    <name evidence="16" type="ORF">HMPREF1991_01675</name>
</gene>
<dbReference type="Pfam" id="PF01556">
    <property type="entry name" value="DnaJ_C"/>
    <property type="match status" value="1"/>
</dbReference>
<dbReference type="Pfam" id="PF00226">
    <property type="entry name" value="DnaJ"/>
    <property type="match status" value="1"/>
</dbReference>
<comment type="subunit">
    <text evidence="12">Homodimer.</text>
</comment>
<dbReference type="CDD" id="cd10719">
    <property type="entry name" value="DnaJ_zf"/>
    <property type="match status" value="1"/>
</dbReference>
<dbReference type="SMART" id="SM00271">
    <property type="entry name" value="DnaJ"/>
    <property type="match status" value="1"/>
</dbReference>
<evidence type="ECO:0000256" key="12">
    <source>
        <dbReference type="HAMAP-Rule" id="MF_01152"/>
    </source>
</evidence>
<evidence type="ECO:0000313" key="17">
    <source>
        <dbReference type="Proteomes" id="UP000027442"/>
    </source>
</evidence>
<feature type="repeat" description="CXXCXGXG motif" evidence="12">
    <location>
        <begin position="175"/>
        <end position="182"/>
    </location>
</feature>
<feature type="repeat" description="CXXCXGXG motif" evidence="12">
    <location>
        <begin position="201"/>
        <end position="208"/>
    </location>
</feature>
<feature type="binding site" evidence="12">
    <location>
        <position position="158"/>
    </location>
    <ligand>
        <name>Zn(2+)</name>
        <dbReference type="ChEBI" id="CHEBI:29105"/>
        <label>1</label>
    </ligand>
</feature>
<feature type="binding site" evidence="12">
    <location>
        <position position="215"/>
    </location>
    <ligand>
        <name>Zn(2+)</name>
        <dbReference type="ChEBI" id="CHEBI:29105"/>
        <label>1</label>
    </ligand>
</feature>
<dbReference type="InterPro" id="IPR018253">
    <property type="entry name" value="DnaJ_domain_CS"/>
</dbReference>
<evidence type="ECO:0000256" key="6">
    <source>
        <dbReference type="ARBA" id="ARBA00022833"/>
    </source>
</evidence>
<dbReference type="PANTHER" id="PTHR43096:SF48">
    <property type="entry name" value="CHAPERONE PROTEIN DNAJ"/>
    <property type="match status" value="1"/>
</dbReference>
<dbReference type="CDD" id="cd10747">
    <property type="entry name" value="DnaJ_C"/>
    <property type="match status" value="1"/>
</dbReference>
<dbReference type="CDD" id="cd06257">
    <property type="entry name" value="DnaJ"/>
    <property type="match status" value="1"/>
</dbReference>
<protein>
    <recommendedName>
        <fullName evidence="11 12">Chaperone protein DnaJ</fullName>
    </recommendedName>
</protein>
<feature type="binding site" evidence="12">
    <location>
        <position position="161"/>
    </location>
    <ligand>
        <name>Zn(2+)</name>
        <dbReference type="ChEBI" id="CHEBI:29105"/>
        <label>1</label>
    </ligand>
</feature>
<comment type="cofactor">
    <cofactor evidence="12">
        <name>Zn(2+)</name>
        <dbReference type="ChEBI" id="CHEBI:29105"/>
    </cofactor>
    <text evidence="12">Binds 2 Zn(2+) ions per monomer.</text>
</comment>
<keyword evidence="1 12" id="KW-0963">Cytoplasm</keyword>
<dbReference type="GO" id="GO:0008270">
    <property type="term" value="F:zinc ion binding"/>
    <property type="evidence" value="ECO:0007669"/>
    <property type="project" value="UniProtKB-UniRule"/>
</dbReference>
<dbReference type="PROSITE" id="PS50076">
    <property type="entry name" value="DNAJ_2"/>
    <property type="match status" value="1"/>
</dbReference>
<organism evidence="16 17">
    <name type="scientific">Hoylesella loescheii DSM 19665 = JCM 12249 = ATCC 15930</name>
    <dbReference type="NCBI Taxonomy" id="1122985"/>
    <lineage>
        <taxon>Bacteria</taxon>
        <taxon>Pseudomonadati</taxon>
        <taxon>Bacteroidota</taxon>
        <taxon>Bacteroidia</taxon>
        <taxon>Bacteroidales</taxon>
        <taxon>Prevotellaceae</taxon>
        <taxon>Hoylesella</taxon>
    </lineage>
</organism>
<keyword evidence="8 12" id="KW-0143">Chaperone</keyword>
<accession>A0A069QHJ1</accession>
<comment type="similarity">
    <text evidence="10 12">Belongs to the DnaJ family.</text>
</comment>
<dbReference type="HAMAP" id="MF_01152">
    <property type="entry name" value="DnaJ"/>
    <property type="match status" value="1"/>
</dbReference>
<dbReference type="HOGENOM" id="CLU_017633_0_7_10"/>
<dbReference type="SUPFAM" id="SSF49493">
    <property type="entry name" value="HSP40/DnaJ peptide-binding domain"/>
    <property type="match status" value="2"/>
</dbReference>
<dbReference type="GO" id="GO:0005737">
    <property type="term" value="C:cytoplasm"/>
    <property type="evidence" value="ECO:0007669"/>
    <property type="project" value="UniProtKB-SubCell"/>
</dbReference>
<dbReference type="AlphaFoldDB" id="A0A069QHJ1"/>
<evidence type="ECO:0000256" key="1">
    <source>
        <dbReference type="ARBA" id="ARBA00022490"/>
    </source>
</evidence>
<dbReference type="SUPFAM" id="SSF46565">
    <property type="entry name" value="Chaperone J-domain"/>
    <property type="match status" value="1"/>
</dbReference>
<comment type="subcellular location">
    <subcellularLocation>
        <location evidence="12">Cytoplasm</location>
    </subcellularLocation>
</comment>
<sequence length="390" mass="41997">MAKRDYYEVLGVDKNASEDEIKKAYRKLAIKYHPDKNPDDKAAEEKFKEAAEAYDVLHDPNKRKQYDQFGFDGPAGMGGFGGFGGGASMDMDDIFSMFGDIFGGHGGFSGFSGFGGGSRTRQHAQFRGSDLRLKVRLTLQEIATGITKKFKLKKDVTCTHCHGTGAESGSGTETCPTCHGQGIVTKTVRTMLGMMQTQSECPTCHGEGTVIKNPCHTCNGTGITKGEEVVEIKIPAGVAEGMVVNVPGKGNAGKRNGITGDIQVYIEEEPNDTFVRDGNDLIYNELLDFPTAALGGNLEIPLVDGGKVRMKVAPGTQPGTALRLRGKGLPSVQGYGPGVGDLIVNLSVYVPKTLSNEEKASLEKLAQSDNFKGDRATKQTIFQKFKNYFN</sequence>
<keyword evidence="7 12" id="KW-0346">Stress response</keyword>
<feature type="binding site" evidence="12">
    <location>
        <position position="201"/>
    </location>
    <ligand>
        <name>Zn(2+)</name>
        <dbReference type="ChEBI" id="CHEBI:29105"/>
        <label>2</label>
    </ligand>
</feature>
<keyword evidence="4 12" id="KW-0677">Repeat</keyword>
<keyword evidence="2 12" id="KW-0235">DNA replication</keyword>
<comment type="caution">
    <text evidence="16">The sequence shown here is derived from an EMBL/GenBank/DDBJ whole genome shotgun (WGS) entry which is preliminary data.</text>
</comment>
<keyword evidence="3 12" id="KW-0479">Metal-binding</keyword>
<dbReference type="Gene3D" id="2.10.230.10">
    <property type="entry name" value="Heat shock protein DnaJ, cysteine-rich domain"/>
    <property type="match status" value="1"/>
</dbReference>
<dbReference type="InterPro" id="IPR001305">
    <property type="entry name" value="HSP_DnaJ_Cys-rich_dom"/>
</dbReference>
<dbReference type="InterPro" id="IPR036410">
    <property type="entry name" value="HSP_DnaJ_Cys-rich_dom_sf"/>
</dbReference>
<dbReference type="FunFam" id="2.60.260.20:FF:000005">
    <property type="entry name" value="Chaperone protein dnaJ 1, mitochondrial"/>
    <property type="match status" value="1"/>
</dbReference>
<comment type="function">
    <text evidence="9 12">Participates actively in the response to hyperosmotic and heat shock by preventing the aggregation of stress-denatured proteins and by disaggregating proteins, also in an autonomous, DnaK-independent fashion. Unfolded proteins bind initially to DnaJ; upon interaction with the DnaJ-bound protein, DnaK hydrolyzes its bound ATP, resulting in the formation of a stable complex. GrpE releases ADP from DnaK; ATP binding to DnaK triggers the release of the substrate protein, thus completing the reaction cycle. Several rounds of ATP-dependent interactions between DnaJ, DnaK and GrpE are required for fully efficient folding. Also involved, together with DnaK and GrpE, in the DNA replication of plasmids through activation of initiation proteins.</text>
</comment>
<dbReference type="InterPro" id="IPR036869">
    <property type="entry name" value="J_dom_sf"/>
</dbReference>
<reference evidence="16 17" key="1">
    <citation type="submission" date="2013-08" db="EMBL/GenBank/DDBJ databases">
        <authorList>
            <person name="Weinstock G."/>
            <person name="Sodergren E."/>
            <person name="Wylie T."/>
            <person name="Fulton L."/>
            <person name="Fulton R."/>
            <person name="Fronick C."/>
            <person name="O'Laughlin M."/>
            <person name="Godfrey J."/>
            <person name="Miner T."/>
            <person name="Herter B."/>
            <person name="Appelbaum E."/>
            <person name="Cordes M."/>
            <person name="Lek S."/>
            <person name="Wollam A."/>
            <person name="Pepin K.H."/>
            <person name="Palsikar V.B."/>
            <person name="Mitreva M."/>
            <person name="Wilson R.K."/>
        </authorList>
    </citation>
    <scope>NUCLEOTIDE SEQUENCE [LARGE SCALE GENOMIC DNA]</scope>
    <source>
        <strain evidence="16 17">ATCC 15930</strain>
    </source>
</reference>
<dbReference type="PRINTS" id="PR00625">
    <property type="entry name" value="JDOMAIN"/>
</dbReference>
<dbReference type="PROSITE" id="PS51188">
    <property type="entry name" value="ZF_CR"/>
    <property type="match status" value="1"/>
</dbReference>
<dbReference type="PATRIC" id="fig|1122985.7.peg.1742"/>
<feature type="binding site" evidence="12">
    <location>
        <position position="218"/>
    </location>
    <ligand>
        <name>Zn(2+)</name>
        <dbReference type="ChEBI" id="CHEBI:29105"/>
        <label>1</label>
    </ligand>
</feature>
<dbReference type="Pfam" id="PF00684">
    <property type="entry name" value="DnaJ_CXXCXGXG"/>
    <property type="match status" value="1"/>
</dbReference>
<dbReference type="GO" id="GO:0042026">
    <property type="term" value="P:protein refolding"/>
    <property type="evidence" value="ECO:0007669"/>
    <property type="project" value="TreeGrafter"/>
</dbReference>
<dbReference type="GO" id="GO:0005524">
    <property type="term" value="F:ATP binding"/>
    <property type="evidence" value="ECO:0007669"/>
    <property type="project" value="InterPro"/>
</dbReference>
<dbReference type="NCBIfam" id="TIGR02349">
    <property type="entry name" value="DnaJ_bact"/>
    <property type="match status" value="1"/>
</dbReference>
<evidence type="ECO:0000259" key="14">
    <source>
        <dbReference type="PROSITE" id="PS50076"/>
    </source>
</evidence>
<dbReference type="FunFam" id="1.10.287.110:FF:000034">
    <property type="entry name" value="Chaperone protein DnaJ"/>
    <property type="match status" value="1"/>
</dbReference>
<dbReference type="EMBL" id="JNGW01000070">
    <property type="protein sequence ID" value="KDR52245.1"/>
    <property type="molecule type" value="Genomic_DNA"/>
</dbReference>
<evidence type="ECO:0000259" key="15">
    <source>
        <dbReference type="PROSITE" id="PS51188"/>
    </source>
</evidence>
<feature type="zinc finger region" description="CR-type" evidence="13">
    <location>
        <begin position="145"/>
        <end position="227"/>
    </location>
</feature>
<keyword evidence="17" id="KW-1185">Reference proteome</keyword>
<feature type="domain" description="J" evidence="14">
    <location>
        <begin position="5"/>
        <end position="70"/>
    </location>
</feature>
<feature type="domain" description="CR-type" evidence="15">
    <location>
        <begin position="145"/>
        <end position="227"/>
    </location>
</feature>
<dbReference type="InterPro" id="IPR008971">
    <property type="entry name" value="HSP40/DnaJ_pept-bd"/>
</dbReference>
<keyword evidence="5 12" id="KW-0863">Zinc-finger</keyword>
<proteinExistence type="inferred from homology"/>
<evidence type="ECO:0000256" key="2">
    <source>
        <dbReference type="ARBA" id="ARBA00022705"/>
    </source>
</evidence>
<evidence type="ECO:0000256" key="11">
    <source>
        <dbReference type="ARBA" id="ARBA00067609"/>
    </source>
</evidence>
<feature type="repeat" description="CXXCXGXG motif" evidence="12">
    <location>
        <begin position="215"/>
        <end position="222"/>
    </location>
</feature>
<dbReference type="Proteomes" id="UP000027442">
    <property type="component" value="Unassembled WGS sequence"/>
</dbReference>
<dbReference type="RefSeq" id="WP_018967271.1">
    <property type="nucleotide sequence ID" value="NZ_KB899214.1"/>
</dbReference>
<dbReference type="InterPro" id="IPR002939">
    <property type="entry name" value="DnaJ_C"/>
</dbReference>
<evidence type="ECO:0000256" key="10">
    <source>
        <dbReference type="ARBA" id="ARBA00061004"/>
    </source>
</evidence>
<dbReference type="eggNOG" id="COG0484">
    <property type="taxonomic scope" value="Bacteria"/>
</dbReference>
<evidence type="ECO:0000256" key="3">
    <source>
        <dbReference type="ARBA" id="ARBA00022723"/>
    </source>
</evidence>
<evidence type="ECO:0000256" key="5">
    <source>
        <dbReference type="ARBA" id="ARBA00022771"/>
    </source>
</evidence>
<keyword evidence="6 12" id="KW-0862">Zinc</keyword>
<dbReference type="PROSITE" id="PS00636">
    <property type="entry name" value="DNAJ_1"/>
    <property type="match status" value="1"/>
</dbReference>
<dbReference type="InterPro" id="IPR012724">
    <property type="entry name" value="DnaJ"/>
</dbReference>
<dbReference type="GO" id="GO:0051082">
    <property type="term" value="F:unfolded protein binding"/>
    <property type="evidence" value="ECO:0007669"/>
    <property type="project" value="UniProtKB-UniRule"/>
</dbReference>
<dbReference type="GO" id="GO:0009408">
    <property type="term" value="P:response to heat"/>
    <property type="evidence" value="ECO:0007669"/>
    <property type="project" value="InterPro"/>
</dbReference>
<feature type="binding site" evidence="12">
    <location>
        <position position="204"/>
    </location>
    <ligand>
        <name>Zn(2+)</name>
        <dbReference type="ChEBI" id="CHEBI:29105"/>
        <label>2</label>
    </ligand>
</feature>
<dbReference type="InterPro" id="IPR001623">
    <property type="entry name" value="DnaJ_domain"/>
</dbReference>
<feature type="binding site" evidence="12">
    <location>
        <position position="175"/>
    </location>
    <ligand>
        <name>Zn(2+)</name>
        <dbReference type="ChEBI" id="CHEBI:29105"/>
        <label>2</label>
    </ligand>
</feature>
<feature type="repeat" description="CXXCXGXG motif" evidence="12">
    <location>
        <begin position="158"/>
        <end position="165"/>
    </location>
</feature>
<dbReference type="PANTHER" id="PTHR43096">
    <property type="entry name" value="DNAJ HOMOLOG 1, MITOCHONDRIAL-RELATED"/>
    <property type="match status" value="1"/>
</dbReference>